<dbReference type="InterPro" id="IPR027805">
    <property type="entry name" value="Transposase_HTH_dom"/>
</dbReference>
<evidence type="ECO:0000259" key="4">
    <source>
        <dbReference type="Pfam" id="PF13359"/>
    </source>
</evidence>
<dbReference type="Pfam" id="PF13359">
    <property type="entry name" value="DDE_Tnp_4"/>
    <property type="match status" value="1"/>
</dbReference>
<evidence type="ECO:0000256" key="2">
    <source>
        <dbReference type="ARBA" id="ARBA00022723"/>
    </source>
</evidence>
<dbReference type="RefSeq" id="WP_254420057.1">
    <property type="nucleotide sequence ID" value="NZ_BAAAJB010000009.1"/>
</dbReference>
<dbReference type="InterPro" id="IPR027806">
    <property type="entry name" value="HARBI1_dom"/>
</dbReference>
<evidence type="ECO:0000313" key="6">
    <source>
        <dbReference type="EMBL" id="USY21107.1"/>
    </source>
</evidence>
<evidence type="ECO:0000256" key="1">
    <source>
        <dbReference type="ARBA" id="ARBA00001968"/>
    </source>
</evidence>
<feature type="domain" description="Transposase Helix-turn-helix" evidence="5">
    <location>
        <begin position="52"/>
        <end position="86"/>
    </location>
</feature>
<keyword evidence="7" id="KW-1185">Reference proteome</keyword>
<proteinExistence type="predicted"/>
<gene>
    <name evidence="6" type="ORF">NE857_05555</name>
</gene>
<name>A0ABY5D9T0_9ACTN</name>
<protein>
    <submittedName>
        <fullName evidence="6">Transposase</fullName>
    </submittedName>
</protein>
<dbReference type="EMBL" id="CP099837">
    <property type="protein sequence ID" value="USY21107.1"/>
    <property type="molecule type" value="Genomic_DNA"/>
</dbReference>
<feature type="domain" description="DDE Tnp4" evidence="4">
    <location>
        <begin position="105"/>
        <end position="250"/>
    </location>
</feature>
<evidence type="ECO:0000256" key="3">
    <source>
        <dbReference type="SAM" id="MobiDB-lite"/>
    </source>
</evidence>
<accession>A0ABY5D9T0</accession>
<keyword evidence="2" id="KW-0479">Metal-binding</keyword>
<dbReference type="Proteomes" id="UP001055940">
    <property type="component" value="Chromosome"/>
</dbReference>
<reference evidence="6" key="1">
    <citation type="submission" date="2022-06" db="EMBL/GenBank/DDBJ databases">
        <authorList>
            <person name="Ping M."/>
        </authorList>
    </citation>
    <scope>NUCLEOTIDE SEQUENCE</scope>
    <source>
        <strain evidence="6">JCM11759T</strain>
    </source>
</reference>
<evidence type="ECO:0000313" key="7">
    <source>
        <dbReference type="Proteomes" id="UP001055940"/>
    </source>
</evidence>
<evidence type="ECO:0000259" key="5">
    <source>
        <dbReference type="Pfam" id="PF13613"/>
    </source>
</evidence>
<organism evidence="6 7">
    <name type="scientific">Nocardiopsis exhalans</name>
    <dbReference type="NCBI Taxonomy" id="163604"/>
    <lineage>
        <taxon>Bacteria</taxon>
        <taxon>Bacillati</taxon>
        <taxon>Actinomycetota</taxon>
        <taxon>Actinomycetes</taxon>
        <taxon>Streptosporangiales</taxon>
        <taxon>Nocardiopsidaceae</taxon>
        <taxon>Nocardiopsis</taxon>
    </lineage>
</organism>
<sequence>MDLQRITGLSPEQLTELTARVHHQLGPLTRPGGRPAAIGLYASVALVVSLHRHNLTQDLAGALFDVSQATVSRRWDLLRPLIAAALADLVPAPAATLGGSTVLVDGTLAPTLDWKTAEDMYSGKHHTTGFNLQIACTPSGDIAAVGPVPVPESRHDAHALEAGGLAAPIADLDSTLSDKGYQGHVDISPARKPPGGELSPEQEANNTVINSFRAAAERAVAHLKNWRMLQTRYRAPLAKFSEALSVIIGLYFFTRYFEAYE</sequence>
<comment type="cofactor">
    <cofactor evidence="1">
        <name>a divalent metal cation</name>
        <dbReference type="ChEBI" id="CHEBI:60240"/>
    </cofactor>
</comment>
<dbReference type="Pfam" id="PF13613">
    <property type="entry name" value="HTH_Tnp_4"/>
    <property type="match status" value="1"/>
</dbReference>
<feature type="region of interest" description="Disordered" evidence="3">
    <location>
        <begin position="183"/>
        <end position="202"/>
    </location>
</feature>